<dbReference type="PANTHER" id="PTHR30606">
    <property type="entry name" value="LIPID A BIOSYNTHESIS LAUROYL ACYLTRANSFERASE"/>
    <property type="match status" value="1"/>
</dbReference>
<protein>
    <submittedName>
        <fullName evidence="8">KDO2-lipid IV(A) lauroyltransferase</fullName>
    </submittedName>
</protein>
<dbReference type="Pfam" id="PF03279">
    <property type="entry name" value="Lip_A_acyltrans"/>
    <property type="match status" value="1"/>
</dbReference>
<reference evidence="8 9" key="1">
    <citation type="submission" date="2018-07" db="EMBL/GenBank/DDBJ databases">
        <title>Genomic Encyclopedia of Archaeal and Bacterial Type Strains, Phase II (KMG-II): from individual species to whole genera.</title>
        <authorList>
            <person name="Goeker M."/>
        </authorList>
    </citation>
    <scope>NUCLEOTIDE SEQUENCE [LARGE SCALE GENOMIC DNA]</scope>
    <source>
        <strain evidence="8 9">DSM 25795</strain>
    </source>
</reference>
<evidence type="ECO:0000256" key="1">
    <source>
        <dbReference type="ARBA" id="ARBA00004533"/>
    </source>
</evidence>
<dbReference type="PIRSF" id="PIRSF026649">
    <property type="entry name" value="MsbB"/>
    <property type="match status" value="1"/>
</dbReference>
<keyword evidence="2" id="KW-1003">Cell membrane</keyword>
<gene>
    <name evidence="8" type="ORF">BD847_2354</name>
</gene>
<evidence type="ECO:0000256" key="4">
    <source>
        <dbReference type="ARBA" id="ARBA00022679"/>
    </source>
</evidence>
<dbReference type="RefSeq" id="WP_115888424.1">
    <property type="nucleotide sequence ID" value="NZ_QRDQ01000009.1"/>
</dbReference>
<dbReference type="PANTHER" id="PTHR30606:SF10">
    <property type="entry name" value="PHOSPHATIDYLINOSITOL MANNOSIDE ACYLTRANSFERASE"/>
    <property type="match status" value="1"/>
</dbReference>
<dbReference type="GO" id="GO:0016746">
    <property type="term" value="F:acyltransferase activity"/>
    <property type="evidence" value="ECO:0007669"/>
    <property type="project" value="UniProtKB-KW"/>
</dbReference>
<name>A0A3D9FRW4_9FLAO</name>
<evidence type="ECO:0000256" key="3">
    <source>
        <dbReference type="ARBA" id="ARBA00022519"/>
    </source>
</evidence>
<dbReference type="AlphaFoldDB" id="A0A3D9FRW4"/>
<dbReference type="Proteomes" id="UP000257004">
    <property type="component" value="Unassembled WGS sequence"/>
</dbReference>
<dbReference type="EMBL" id="QRDQ01000009">
    <property type="protein sequence ID" value="RED23306.1"/>
    <property type="molecule type" value="Genomic_DNA"/>
</dbReference>
<keyword evidence="7" id="KW-1133">Transmembrane helix</keyword>
<organism evidence="8 9">
    <name type="scientific">Flavobacterium cutihirudinis</name>
    <dbReference type="NCBI Taxonomy" id="1265740"/>
    <lineage>
        <taxon>Bacteria</taxon>
        <taxon>Pseudomonadati</taxon>
        <taxon>Bacteroidota</taxon>
        <taxon>Flavobacteriia</taxon>
        <taxon>Flavobacteriales</taxon>
        <taxon>Flavobacteriaceae</taxon>
        <taxon>Flavobacterium</taxon>
    </lineage>
</organism>
<keyword evidence="4 8" id="KW-0808">Transferase</keyword>
<dbReference type="GO" id="GO:0009247">
    <property type="term" value="P:glycolipid biosynthetic process"/>
    <property type="evidence" value="ECO:0007669"/>
    <property type="project" value="UniProtKB-ARBA"/>
</dbReference>
<proteinExistence type="predicted"/>
<keyword evidence="3" id="KW-0997">Cell inner membrane</keyword>
<evidence type="ECO:0000256" key="2">
    <source>
        <dbReference type="ARBA" id="ARBA00022475"/>
    </source>
</evidence>
<evidence type="ECO:0000256" key="6">
    <source>
        <dbReference type="ARBA" id="ARBA00023315"/>
    </source>
</evidence>
<keyword evidence="5 7" id="KW-0472">Membrane</keyword>
<dbReference type="OrthoDB" id="9801955at2"/>
<evidence type="ECO:0000256" key="7">
    <source>
        <dbReference type="SAM" id="Phobius"/>
    </source>
</evidence>
<feature type="transmembrane region" description="Helical" evidence="7">
    <location>
        <begin position="12"/>
        <end position="35"/>
    </location>
</feature>
<dbReference type="GO" id="GO:0005886">
    <property type="term" value="C:plasma membrane"/>
    <property type="evidence" value="ECO:0007669"/>
    <property type="project" value="UniProtKB-SubCell"/>
</dbReference>
<evidence type="ECO:0000256" key="5">
    <source>
        <dbReference type="ARBA" id="ARBA00023136"/>
    </source>
</evidence>
<dbReference type="InterPro" id="IPR004960">
    <property type="entry name" value="LipA_acyltrans"/>
</dbReference>
<sequence length="295" mass="35269">MQFLVYILAYPFLWLISILPFRIFYWFSDCVYFLVYHVIGYRKKVVRENLALTLPHLSVSERKEIEKKFYQHMCDMFLEMIKTMTISPEEMERRFTITNMDLFHEYEKKGKSVILVASHYASWEWLLTLNKRMIFNGVGVYKKIANPYFDKLIRKIRSKYDATLVETKKAIPMMAQNQRDGILSLYGLASDQSPKLDRIFHSMKFMGIEVPVHTGAEMLAKKYDLSVIFIKVKKIGRGYYEATIVPIADDPKEYENFKITELYLKEVEKQILEAPEYYLWTHKRWKHRVDTENKK</sequence>
<evidence type="ECO:0000313" key="9">
    <source>
        <dbReference type="Proteomes" id="UP000257004"/>
    </source>
</evidence>
<keyword evidence="7" id="KW-0812">Transmembrane</keyword>
<keyword evidence="9" id="KW-1185">Reference proteome</keyword>
<comment type="caution">
    <text evidence="8">The sequence shown here is derived from an EMBL/GenBank/DDBJ whole genome shotgun (WGS) entry which is preliminary data.</text>
</comment>
<keyword evidence="6" id="KW-0012">Acyltransferase</keyword>
<comment type="subcellular location">
    <subcellularLocation>
        <location evidence="1">Cell inner membrane</location>
    </subcellularLocation>
</comment>
<accession>A0A3D9FRW4</accession>
<evidence type="ECO:0000313" key="8">
    <source>
        <dbReference type="EMBL" id="RED23306.1"/>
    </source>
</evidence>
<dbReference type="CDD" id="cd07984">
    <property type="entry name" value="LPLAT_LABLAT-like"/>
    <property type="match status" value="1"/>
</dbReference>